<feature type="transmembrane region" description="Helical" evidence="1">
    <location>
        <begin position="6"/>
        <end position="24"/>
    </location>
</feature>
<feature type="transmembrane region" description="Helical" evidence="1">
    <location>
        <begin position="88"/>
        <end position="111"/>
    </location>
</feature>
<evidence type="ECO:0000313" key="3">
    <source>
        <dbReference type="Proteomes" id="UP001237011"/>
    </source>
</evidence>
<keyword evidence="1" id="KW-0812">Transmembrane</keyword>
<proteinExistence type="predicted"/>
<keyword evidence="1" id="KW-0472">Membrane</keyword>
<accession>A0ABY9HA94</accession>
<dbReference type="RefSeq" id="WP_305937949.1">
    <property type="nucleotide sequence ID" value="NZ_CP132191.1"/>
</dbReference>
<reference evidence="2" key="1">
    <citation type="submission" date="2023-08" db="EMBL/GenBank/DDBJ databases">
        <title>Complete genome sequence of Mycoplasma seminis 2200.</title>
        <authorList>
            <person name="Spergser J."/>
        </authorList>
    </citation>
    <scope>NUCLEOTIDE SEQUENCE [LARGE SCALE GENOMIC DNA]</scope>
    <source>
        <strain evidence="2">2200</strain>
    </source>
</reference>
<keyword evidence="1" id="KW-1133">Transmembrane helix</keyword>
<protein>
    <submittedName>
        <fullName evidence="2">Uncharacterized protein</fullName>
    </submittedName>
</protein>
<evidence type="ECO:0000256" key="1">
    <source>
        <dbReference type="SAM" id="Phobius"/>
    </source>
</evidence>
<gene>
    <name evidence="2" type="ORF">Q8852_04335</name>
</gene>
<name>A0ABY9HA94_9MOLU</name>
<dbReference type="EMBL" id="CP132191">
    <property type="protein sequence ID" value="WLP85517.1"/>
    <property type="molecule type" value="Genomic_DNA"/>
</dbReference>
<organism evidence="2 3">
    <name type="scientific">Mycoplasma seminis</name>
    <dbReference type="NCBI Taxonomy" id="512749"/>
    <lineage>
        <taxon>Bacteria</taxon>
        <taxon>Bacillati</taxon>
        <taxon>Mycoplasmatota</taxon>
        <taxon>Mollicutes</taxon>
        <taxon>Mycoplasmataceae</taxon>
        <taxon>Mycoplasma</taxon>
    </lineage>
</organism>
<dbReference type="NCBIfam" id="NF045996">
    <property type="entry name" value="MAG0920_fam"/>
    <property type="match status" value="1"/>
</dbReference>
<keyword evidence="3" id="KW-1185">Reference proteome</keyword>
<sequence>MLFDVILYLTIGFIFKSENMLFYYQIYRFRRGLLWNETKLQQLFFDGTWEVWKRIRNKFIIPTFIYCISIFSILVILLIVFISLNISAGQIVCTALLFLNIMSLIIVAVYYQIYVRKPKKLLKEWENLNSSFPNEKLFDNKLDLNNNQAQQIDLIFGKHKFIYLKDSEFYNYKYSERPLNLSIGGGHVWFFLSKSYKVKNKKYFIYKYIILSKDNLFLDGYDFDPHMLIDNYKTYVLEEK</sequence>
<dbReference type="Proteomes" id="UP001237011">
    <property type="component" value="Chromosome"/>
</dbReference>
<feature type="transmembrane region" description="Helical" evidence="1">
    <location>
        <begin position="59"/>
        <end position="82"/>
    </location>
</feature>
<evidence type="ECO:0000313" key="2">
    <source>
        <dbReference type="EMBL" id="WLP85517.1"/>
    </source>
</evidence>